<evidence type="ECO:0000313" key="5">
    <source>
        <dbReference type="EMBL" id="MCL9819492.1"/>
    </source>
</evidence>
<comment type="function">
    <text evidence="3">Catalyzes the conversion of S-adenosyl-L-methionine (SAM) to carboxy-S-adenosyl-L-methionine (Cx-SAM).</text>
</comment>
<dbReference type="EC" id="2.1.3.-" evidence="3"/>
<evidence type="ECO:0000313" key="6">
    <source>
        <dbReference type="Proteomes" id="UP001057522"/>
    </source>
</evidence>
<feature type="binding site" evidence="3">
    <location>
        <position position="124"/>
    </location>
    <ligand>
        <name>S-adenosyl-L-methionine</name>
        <dbReference type="ChEBI" id="CHEBI:59789"/>
    </ligand>
</feature>
<reference evidence="5" key="1">
    <citation type="submission" date="2022-06" db="EMBL/GenBank/DDBJ databases">
        <title>Helicobacter colisuis sp. nov.</title>
        <authorList>
            <person name="Papic B."/>
            <person name="Gruntar I."/>
        </authorList>
    </citation>
    <scope>NUCLEOTIDE SEQUENCE</scope>
    <source>
        <strain evidence="5">11154-15</strain>
    </source>
</reference>
<feature type="binding site" evidence="3">
    <location>
        <begin position="109"/>
        <end position="110"/>
    </location>
    <ligand>
        <name>S-adenosyl-L-methionine</name>
        <dbReference type="ChEBI" id="CHEBI:59789"/>
    </ligand>
</feature>
<dbReference type="Proteomes" id="UP001057522">
    <property type="component" value="Unassembled WGS sequence"/>
</dbReference>
<comment type="similarity">
    <text evidence="3">Belongs to the class I-like SAM-binding methyltransferase superfamily. Cx-SAM synthase family.</text>
</comment>
<dbReference type="CDD" id="cd02440">
    <property type="entry name" value="AdoMet_MTases"/>
    <property type="match status" value="1"/>
</dbReference>
<gene>
    <name evidence="3 5" type="primary">cmoA</name>
    <name evidence="5" type="ORF">NCR95_04815</name>
</gene>
<dbReference type="InterPro" id="IPR005271">
    <property type="entry name" value="CmoA"/>
</dbReference>
<dbReference type="HAMAP" id="MF_01589">
    <property type="entry name" value="Cx_SAM_synthase"/>
    <property type="match status" value="1"/>
</dbReference>
<evidence type="ECO:0000259" key="4">
    <source>
        <dbReference type="Pfam" id="PF13649"/>
    </source>
</evidence>
<feature type="binding site" evidence="3">
    <location>
        <position position="191"/>
    </location>
    <ligand>
        <name>S-adenosyl-L-methionine</name>
        <dbReference type="ChEBI" id="CHEBI:59789"/>
    </ligand>
</feature>
<feature type="binding site" evidence="3">
    <location>
        <begin position="83"/>
        <end position="84"/>
    </location>
    <ligand>
        <name>S-adenosyl-L-methionine</name>
        <dbReference type="ChEBI" id="CHEBI:59789"/>
    </ligand>
</feature>
<dbReference type="RefSeq" id="WP_250604209.1">
    <property type="nucleotide sequence ID" value="NZ_JAMOKX010000003.1"/>
</dbReference>
<keyword evidence="2 3" id="KW-0949">S-adenosyl-L-methionine</keyword>
<dbReference type="Gene3D" id="3.40.50.150">
    <property type="entry name" value="Vaccinia Virus protein VP39"/>
    <property type="match status" value="1"/>
</dbReference>
<feature type="binding site" evidence="3">
    <location>
        <begin position="59"/>
        <end position="61"/>
    </location>
    <ligand>
        <name>S-adenosyl-L-methionine</name>
        <dbReference type="ChEBI" id="CHEBI:59789"/>
    </ligand>
</feature>
<sequence>MDKIFTESPQKQFEFDEKVAGVFDDMLSRSIPHYKEVLSLSADFALKFVKEDSNLLDLGTSTGAMLIEIASKADFKVNLFGIDNSSFMLKHARNKLEAYGMQAELICGDILEETFPKCDCIIANYTLQFIRPLQREKLVQKIFDSLNDEGVFILSEKVICENKRLDYEMIDYYLKTKKKQGYSEFEIAKKREALENVLIPYSENENKKMLQNCGFKYVETFFKWVNFASLIAMK</sequence>
<feature type="binding site" evidence="3">
    <location>
        <position position="34"/>
    </location>
    <ligand>
        <name>S-adenosyl-L-methionine</name>
        <dbReference type="ChEBI" id="CHEBI:59789"/>
    </ligand>
</feature>
<dbReference type="InterPro" id="IPR041698">
    <property type="entry name" value="Methyltransf_25"/>
</dbReference>
<evidence type="ECO:0000256" key="2">
    <source>
        <dbReference type="ARBA" id="ARBA00022691"/>
    </source>
</evidence>
<dbReference type="SUPFAM" id="SSF53335">
    <property type="entry name" value="S-adenosyl-L-methionine-dependent methyltransferases"/>
    <property type="match status" value="1"/>
</dbReference>
<keyword evidence="1 3" id="KW-0808">Transferase</keyword>
<dbReference type="PANTHER" id="PTHR43861">
    <property type="entry name" value="TRANS-ACONITATE 2-METHYLTRANSFERASE-RELATED"/>
    <property type="match status" value="1"/>
</dbReference>
<evidence type="ECO:0000256" key="3">
    <source>
        <dbReference type="HAMAP-Rule" id="MF_01589"/>
    </source>
</evidence>
<evidence type="ECO:0000256" key="1">
    <source>
        <dbReference type="ARBA" id="ARBA00022679"/>
    </source>
</evidence>
<comment type="catalytic activity">
    <reaction evidence="3">
        <text>prephenate + S-adenosyl-L-methionine = carboxy-S-adenosyl-L-methionine + 3-phenylpyruvate + H2O</text>
        <dbReference type="Rhea" id="RHEA:51692"/>
        <dbReference type="ChEBI" id="CHEBI:15377"/>
        <dbReference type="ChEBI" id="CHEBI:18005"/>
        <dbReference type="ChEBI" id="CHEBI:29934"/>
        <dbReference type="ChEBI" id="CHEBI:59789"/>
        <dbReference type="ChEBI" id="CHEBI:134278"/>
    </reaction>
</comment>
<dbReference type="NCBIfam" id="TIGR00740">
    <property type="entry name" value="carboxy-S-adenosyl-L-methionine synthase CmoA"/>
    <property type="match status" value="1"/>
</dbReference>
<feature type="domain" description="Methyltransferase" evidence="4">
    <location>
        <begin position="56"/>
        <end position="150"/>
    </location>
</feature>
<dbReference type="InterPro" id="IPR029063">
    <property type="entry name" value="SAM-dependent_MTases_sf"/>
</dbReference>
<dbReference type="EMBL" id="JAMOKX010000003">
    <property type="protein sequence ID" value="MCL9819492.1"/>
    <property type="molecule type" value="Genomic_DNA"/>
</dbReference>
<dbReference type="PANTHER" id="PTHR43861:SF2">
    <property type="entry name" value="CARBOXY-S-ADENOSYL-L-METHIONINE SYNTHASE"/>
    <property type="match status" value="1"/>
</dbReference>
<dbReference type="PIRSF" id="PIRSF006325">
    <property type="entry name" value="MeTrfase_bac"/>
    <property type="match status" value="1"/>
</dbReference>
<accession>A0ABT0TW18</accession>
<comment type="caution">
    <text evidence="5">The sequence shown here is derived from an EMBL/GenBank/DDBJ whole genome shotgun (WGS) entry which is preliminary data.</text>
</comment>
<organism evidence="5 6">
    <name type="scientific">Helicobacter colisuis</name>
    <dbReference type="NCBI Taxonomy" id="2949739"/>
    <lineage>
        <taxon>Bacteria</taxon>
        <taxon>Pseudomonadati</taxon>
        <taxon>Campylobacterota</taxon>
        <taxon>Epsilonproteobacteria</taxon>
        <taxon>Campylobacterales</taxon>
        <taxon>Helicobacteraceae</taxon>
        <taxon>Helicobacter</taxon>
    </lineage>
</organism>
<name>A0ABT0TW18_9HELI</name>
<keyword evidence="6" id="KW-1185">Reference proteome</keyword>
<protein>
    <recommendedName>
        <fullName evidence="3">Carboxy-S-adenosyl-L-methionine synthase</fullName>
        <shortName evidence="3">Cx-SAM synthase</shortName>
        <ecNumber evidence="3">2.1.3.-</ecNumber>
    </recommendedName>
</protein>
<dbReference type="Pfam" id="PF13649">
    <property type="entry name" value="Methyltransf_25"/>
    <property type="match status" value="1"/>
</dbReference>
<proteinExistence type="inferred from homology"/>